<dbReference type="Ensembl" id="ENSSORT00005051673.1">
    <property type="protein sequence ID" value="ENSSORP00005050463.1"/>
    <property type="gene ID" value="ENSSORG00005022868.1"/>
</dbReference>
<dbReference type="PANTHER" id="PTHR12887">
    <property type="entry name" value="NANOS PROTEIN"/>
    <property type="match status" value="1"/>
</dbReference>
<feature type="compositionally biased region" description="Low complexity" evidence="9">
    <location>
        <begin position="77"/>
        <end position="94"/>
    </location>
</feature>
<keyword evidence="12" id="KW-1185">Reference proteome</keyword>
<dbReference type="Gene3D" id="4.10.60.30">
    <property type="entry name" value="Nanos, RNA-binding domain"/>
    <property type="match status" value="1"/>
</dbReference>
<keyword evidence="5" id="KW-0862">Zinc</keyword>
<dbReference type="OrthoDB" id="5864971at2759"/>
<dbReference type="InterPro" id="IPR038129">
    <property type="entry name" value="Nanos_sf"/>
</dbReference>
<reference evidence="11" key="3">
    <citation type="submission" date="2025-09" db="UniProtKB">
        <authorList>
            <consortium name="Ensembl"/>
        </authorList>
    </citation>
    <scope>IDENTIFICATION</scope>
</reference>
<dbReference type="Pfam" id="PF05741">
    <property type="entry name" value="zf-nanos"/>
    <property type="match status" value="1"/>
</dbReference>
<evidence type="ECO:0000256" key="8">
    <source>
        <dbReference type="PROSITE-ProRule" id="PRU00855"/>
    </source>
</evidence>
<keyword evidence="2" id="KW-0963">Cytoplasm</keyword>
<organism evidence="11 12">
    <name type="scientific">Sphaeramia orbicularis</name>
    <name type="common">orbiculate cardinalfish</name>
    <dbReference type="NCBI Taxonomy" id="375764"/>
    <lineage>
        <taxon>Eukaryota</taxon>
        <taxon>Metazoa</taxon>
        <taxon>Chordata</taxon>
        <taxon>Craniata</taxon>
        <taxon>Vertebrata</taxon>
        <taxon>Euteleostomi</taxon>
        <taxon>Actinopterygii</taxon>
        <taxon>Neopterygii</taxon>
        <taxon>Teleostei</taxon>
        <taxon>Neoteleostei</taxon>
        <taxon>Acanthomorphata</taxon>
        <taxon>Gobiaria</taxon>
        <taxon>Kurtiformes</taxon>
        <taxon>Apogonoidei</taxon>
        <taxon>Apogonidae</taxon>
        <taxon>Apogoninae</taxon>
        <taxon>Sphaeramia</taxon>
    </lineage>
</organism>
<dbReference type="InParanoid" id="A0A673CED5"/>
<reference evidence="11" key="1">
    <citation type="submission" date="2019-06" db="EMBL/GenBank/DDBJ databases">
        <authorList>
            <consortium name="Wellcome Sanger Institute Data Sharing"/>
        </authorList>
    </citation>
    <scope>NUCLEOTIDE SEQUENCE [LARGE SCALE GENOMIC DNA]</scope>
</reference>
<dbReference type="InterPro" id="IPR024161">
    <property type="entry name" value="Znf_nanos-typ"/>
</dbReference>
<reference evidence="11" key="2">
    <citation type="submission" date="2025-08" db="UniProtKB">
        <authorList>
            <consortium name="Ensembl"/>
        </authorList>
    </citation>
    <scope>IDENTIFICATION</scope>
</reference>
<dbReference type="GO" id="GO:0005737">
    <property type="term" value="C:cytoplasm"/>
    <property type="evidence" value="ECO:0007669"/>
    <property type="project" value="UniProtKB-SubCell"/>
</dbReference>
<dbReference type="PROSITE" id="PS51522">
    <property type="entry name" value="ZF_NANOS"/>
    <property type="match status" value="1"/>
</dbReference>
<dbReference type="GO" id="GO:0003723">
    <property type="term" value="F:RNA binding"/>
    <property type="evidence" value="ECO:0007669"/>
    <property type="project" value="UniProtKB-UniRule"/>
</dbReference>
<evidence type="ECO:0000256" key="4">
    <source>
        <dbReference type="ARBA" id="ARBA00022771"/>
    </source>
</evidence>
<keyword evidence="4 8" id="KW-0863">Zinc-finger</keyword>
<evidence type="ECO:0000256" key="7">
    <source>
        <dbReference type="ARBA" id="ARBA00022884"/>
    </source>
</evidence>
<keyword evidence="3" id="KW-0479">Metal-binding</keyword>
<evidence type="ECO:0000313" key="12">
    <source>
        <dbReference type="Proteomes" id="UP000472271"/>
    </source>
</evidence>
<evidence type="ECO:0000313" key="11">
    <source>
        <dbReference type="Ensembl" id="ENSSORP00005050463.1"/>
    </source>
</evidence>
<dbReference type="AlphaFoldDB" id="A0A673CED5"/>
<feature type="domain" description="Nanos-type" evidence="10">
    <location>
        <begin position="97"/>
        <end position="150"/>
    </location>
</feature>
<evidence type="ECO:0000256" key="9">
    <source>
        <dbReference type="SAM" id="MobiDB-lite"/>
    </source>
</evidence>
<comment type="similarity">
    <text evidence="8">Belongs to the nanos family.</text>
</comment>
<proteinExistence type="inferred from homology"/>
<keyword evidence="6 8" id="KW-0810">Translation regulation</keyword>
<feature type="compositionally biased region" description="Basic and acidic residues" evidence="9">
    <location>
        <begin position="43"/>
        <end position="56"/>
    </location>
</feature>
<comment type="subcellular location">
    <subcellularLocation>
        <location evidence="1">Cytoplasm</location>
    </subcellularLocation>
</comment>
<dbReference type="GO" id="GO:0008270">
    <property type="term" value="F:zinc ion binding"/>
    <property type="evidence" value="ECO:0007669"/>
    <property type="project" value="UniProtKB-KW"/>
</dbReference>
<protein>
    <submittedName>
        <fullName evidence="11">Nanos homolog 2-like</fullName>
    </submittedName>
</protein>
<sequence>MSTMQRQLGLQCATLPDAGAFDMWHDYMNLGRLLLNLDGTREMDRADTEGPKKEPTGDPWRTIQAGAARPNLRRTSAETSSASSLSDSSSTGASSDFCRFCKQNGESAKVYRSHSLKSKGKVVCPILWSYTCPTCGATGDHAHTRKYCPRGDDRMLPRSRVL</sequence>
<evidence type="ECO:0000256" key="5">
    <source>
        <dbReference type="ARBA" id="ARBA00022833"/>
    </source>
</evidence>
<dbReference type="Proteomes" id="UP000472271">
    <property type="component" value="Chromosome 20"/>
</dbReference>
<evidence type="ECO:0000256" key="3">
    <source>
        <dbReference type="ARBA" id="ARBA00022723"/>
    </source>
</evidence>
<evidence type="ECO:0000256" key="1">
    <source>
        <dbReference type="ARBA" id="ARBA00004496"/>
    </source>
</evidence>
<gene>
    <name evidence="11" type="primary">nanos2</name>
</gene>
<feature type="region of interest" description="Disordered" evidence="9">
    <location>
        <begin position="43"/>
        <end position="94"/>
    </location>
</feature>
<evidence type="ECO:0000256" key="6">
    <source>
        <dbReference type="ARBA" id="ARBA00022845"/>
    </source>
</evidence>
<dbReference type="GO" id="GO:0006417">
    <property type="term" value="P:regulation of translation"/>
    <property type="evidence" value="ECO:0007669"/>
    <property type="project" value="UniProtKB-UniRule"/>
</dbReference>
<evidence type="ECO:0000259" key="10">
    <source>
        <dbReference type="PROSITE" id="PS51522"/>
    </source>
</evidence>
<name>A0A673CED5_9TELE</name>
<dbReference type="InterPro" id="IPR008705">
    <property type="entry name" value="Nanos/Xcar2"/>
</dbReference>
<keyword evidence="7 8" id="KW-0694">RNA-binding</keyword>
<evidence type="ECO:0000256" key="2">
    <source>
        <dbReference type="ARBA" id="ARBA00022490"/>
    </source>
</evidence>
<accession>A0A673CED5</accession>